<dbReference type="EMBL" id="KB822722">
    <property type="protein sequence ID" value="ETN38188.1"/>
    <property type="molecule type" value="Genomic_DNA"/>
</dbReference>
<evidence type="ECO:0000256" key="1">
    <source>
        <dbReference type="SAM" id="MobiDB-lite"/>
    </source>
</evidence>
<dbReference type="InterPro" id="IPR035940">
    <property type="entry name" value="CAP_sf"/>
</dbReference>
<dbReference type="HOGENOM" id="CLU_064113_0_0_1"/>
<dbReference type="Pfam" id="PF00188">
    <property type="entry name" value="CAP"/>
    <property type="match status" value="1"/>
</dbReference>
<evidence type="ECO:0000313" key="4">
    <source>
        <dbReference type="Proteomes" id="UP000030752"/>
    </source>
</evidence>
<evidence type="ECO:0000259" key="2">
    <source>
        <dbReference type="Pfam" id="PF00188"/>
    </source>
</evidence>
<feature type="region of interest" description="Disordered" evidence="1">
    <location>
        <begin position="96"/>
        <end position="119"/>
    </location>
</feature>
<dbReference type="Proteomes" id="UP000030752">
    <property type="component" value="Unassembled WGS sequence"/>
</dbReference>
<reference evidence="3 4" key="1">
    <citation type="submission" date="2013-03" db="EMBL/GenBank/DDBJ databases">
        <title>The Genome Sequence of Phialophora europaea CBS 101466.</title>
        <authorList>
            <consortium name="The Broad Institute Genomics Platform"/>
            <person name="Cuomo C."/>
            <person name="de Hoog S."/>
            <person name="Gorbushina A."/>
            <person name="Walker B."/>
            <person name="Young S.K."/>
            <person name="Zeng Q."/>
            <person name="Gargeya S."/>
            <person name="Fitzgerald M."/>
            <person name="Haas B."/>
            <person name="Abouelleil A."/>
            <person name="Allen A.W."/>
            <person name="Alvarado L."/>
            <person name="Arachchi H.M."/>
            <person name="Berlin A.M."/>
            <person name="Chapman S.B."/>
            <person name="Gainer-Dewar J."/>
            <person name="Goldberg J."/>
            <person name="Griggs A."/>
            <person name="Gujja S."/>
            <person name="Hansen M."/>
            <person name="Howarth C."/>
            <person name="Imamovic A."/>
            <person name="Ireland A."/>
            <person name="Larimer J."/>
            <person name="McCowan C."/>
            <person name="Murphy C."/>
            <person name="Pearson M."/>
            <person name="Poon T.W."/>
            <person name="Priest M."/>
            <person name="Roberts A."/>
            <person name="Saif S."/>
            <person name="Shea T."/>
            <person name="Sisk P."/>
            <person name="Sykes S."/>
            <person name="Wortman J."/>
            <person name="Nusbaum C."/>
            <person name="Birren B."/>
        </authorList>
    </citation>
    <scope>NUCLEOTIDE SEQUENCE [LARGE SCALE GENOMIC DNA]</scope>
    <source>
        <strain evidence="3 4">CBS 101466</strain>
    </source>
</reference>
<protein>
    <recommendedName>
        <fullName evidence="2">SCP domain-containing protein</fullName>
    </recommendedName>
</protein>
<organism evidence="3 4">
    <name type="scientific">Cyphellophora europaea (strain CBS 101466)</name>
    <name type="common">Phialophora europaea</name>
    <dbReference type="NCBI Taxonomy" id="1220924"/>
    <lineage>
        <taxon>Eukaryota</taxon>
        <taxon>Fungi</taxon>
        <taxon>Dikarya</taxon>
        <taxon>Ascomycota</taxon>
        <taxon>Pezizomycotina</taxon>
        <taxon>Eurotiomycetes</taxon>
        <taxon>Chaetothyriomycetidae</taxon>
        <taxon>Chaetothyriales</taxon>
        <taxon>Cyphellophoraceae</taxon>
        <taxon>Cyphellophora</taxon>
    </lineage>
</organism>
<dbReference type="AlphaFoldDB" id="W2RR41"/>
<accession>W2RR41</accession>
<gene>
    <name evidence="3" type="ORF">HMPREF1541_06219</name>
</gene>
<feature type="compositionally biased region" description="Low complexity" evidence="1">
    <location>
        <begin position="21"/>
        <end position="42"/>
    </location>
</feature>
<name>W2RR41_CYPE1</name>
<feature type="compositionally biased region" description="Gly residues" evidence="1">
    <location>
        <begin position="68"/>
        <end position="80"/>
    </location>
</feature>
<dbReference type="eggNOG" id="ENOG502SQRA">
    <property type="taxonomic scope" value="Eukaryota"/>
</dbReference>
<keyword evidence="4" id="KW-1185">Reference proteome</keyword>
<dbReference type="InParanoid" id="W2RR41"/>
<dbReference type="VEuPathDB" id="FungiDB:HMPREF1541_06219"/>
<feature type="compositionally biased region" description="Low complexity" evidence="1">
    <location>
        <begin position="50"/>
        <end position="67"/>
    </location>
</feature>
<feature type="compositionally biased region" description="Low complexity" evidence="1">
    <location>
        <begin position="1"/>
        <end position="14"/>
    </location>
</feature>
<feature type="compositionally biased region" description="Polar residues" evidence="1">
    <location>
        <begin position="96"/>
        <end position="114"/>
    </location>
</feature>
<dbReference type="SUPFAM" id="SSF55797">
    <property type="entry name" value="PR-1-like"/>
    <property type="match status" value="1"/>
</dbReference>
<dbReference type="RefSeq" id="XP_008718777.1">
    <property type="nucleotide sequence ID" value="XM_008720555.1"/>
</dbReference>
<evidence type="ECO:0000313" key="3">
    <source>
        <dbReference type="EMBL" id="ETN38188.1"/>
    </source>
</evidence>
<feature type="domain" description="SCP" evidence="2">
    <location>
        <begin position="86"/>
        <end position="195"/>
    </location>
</feature>
<dbReference type="OrthoDB" id="5350391at2759"/>
<proteinExistence type="predicted"/>
<dbReference type="InterPro" id="IPR014044">
    <property type="entry name" value="CAP_dom"/>
</dbReference>
<sequence>MDKKQNQGSSSKSQSGGGGSDSTSQKQSQPQSQSQAQSPPKGGSRGGSSGASEGSSSDQQGDGLQPAGSGGGGGGDGGDYMGIVGKWRSAMGLSSLSRDSKLQSNAQDTSSSSGGALKHKLNSGSMAQVMAPGNSGNFESVFVGGWLCEMPNLPGLGSSVCSSMTKGWNHAGQTGHAEILSSTKYKKIGCALAGGIWTCDLA</sequence>
<feature type="region of interest" description="Disordered" evidence="1">
    <location>
        <begin position="1"/>
        <end position="80"/>
    </location>
</feature>
<dbReference type="GeneID" id="19973558"/>